<evidence type="ECO:0000256" key="3">
    <source>
        <dbReference type="ARBA" id="ARBA00022723"/>
    </source>
</evidence>
<dbReference type="InterPro" id="IPR047115">
    <property type="entry name" value="ARSB"/>
</dbReference>
<keyword evidence="3" id="KW-0479">Metal-binding</keyword>
<dbReference type="PANTHER" id="PTHR10342">
    <property type="entry name" value="ARYLSULFATASE"/>
    <property type="match status" value="1"/>
</dbReference>
<sequence>MKFIDPKSLFVITVLWAVSARGEDRPHIVFVLADDLGFNDVGFHGSEIYTPKLDSLAGGGVRLANYYVQPICSPTRSQLLSGRYQIHTGLQHEIIWPTQPNGLPLDSPTLADKLREAGYTTHAIGKWHLGFYKEDYLPTRRGFDSFFGYLGGAEDYYTHFSCDGVHTANSHVKDSDDIPEVCGYDLRDGEVPVKTATGKYSTQMFTERAIKLIKDNDNTNPMFLYLAYQAVHSPLEVPDKYTWNNYNIQDPDRKTYAAMVSCMDEGVGNLTQALQDAGMWNNTIFIFSTDNGGQIFAGGNNWPLRGWKHSLWEGGVRGVGFVNSPLLPNPGTVTHQLIHISDWFPTLVGLAGVTVNGTKPLDGFDQWKTIR</sequence>
<keyword evidence="6" id="KW-0325">Glycoprotein</keyword>
<evidence type="ECO:0000313" key="9">
    <source>
        <dbReference type="Proteomes" id="UP001519460"/>
    </source>
</evidence>
<dbReference type="FunFam" id="3.40.720.10:FF:000007">
    <property type="entry name" value="Arylsulfatase family, member J"/>
    <property type="match status" value="1"/>
</dbReference>
<dbReference type="PROSITE" id="PS00149">
    <property type="entry name" value="SULFATASE_2"/>
    <property type="match status" value="1"/>
</dbReference>
<comment type="similarity">
    <text evidence="2">Belongs to the sulfatase family.</text>
</comment>
<dbReference type="CDD" id="cd16029">
    <property type="entry name" value="4-S"/>
    <property type="match status" value="1"/>
</dbReference>
<evidence type="ECO:0000256" key="5">
    <source>
        <dbReference type="ARBA" id="ARBA00022837"/>
    </source>
</evidence>
<gene>
    <name evidence="8" type="ORF">BaRGS_00029970</name>
</gene>
<dbReference type="InterPro" id="IPR024607">
    <property type="entry name" value="Sulfatase_CS"/>
</dbReference>
<dbReference type="Gene3D" id="3.40.720.10">
    <property type="entry name" value="Alkaline Phosphatase, subunit A"/>
    <property type="match status" value="1"/>
</dbReference>
<name>A0ABD0JUM5_9CAEN</name>
<evidence type="ECO:0000313" key="8">
    <source>
        <dbReference type="EMBL" id="KAK7478759.1"/>
    </source>
</evidence>
<dbReference type="EMBL" id="JACVVK020000317">
    <property type="protein sequence ID" value="KAK7478759.1"/>
    <property type="molecule type" value="Genomic_DNA"/>
</dbReference>
<keyword evidence="4" id="KW-0378">Hydrolase</keyword>
<comment type="caution">
    <text evidence="8">The sequence shown here is derived from an EMBL/GenBank/DDBJ whole genome shotgun (WGS) entry which is preliminary data.</text>
</comment>
<evidence type="ECO:0000259" key="7">
    <source>
        <dbReference type="Pfam" id="PF00884"/>
    </source>
</evidence>
<evidence type="ECO:0000256" key="6">
    <source>
        <dbReference type="ARBA" id="ARBA00023180"/>
    </source>
</evidence>
<proteinExistence type="inferred from homology"/>
<keyword evidence="5" id="KW-0106">Calcium</keyword>
<reference evidence="8 9" key="1">
    <citation type="journal article" date="2023" name="Sci. Data">
        <title>Genome assembly of the Korean intertidal mud-creeper Batillaria attramentaria.</title>
        <authorList>
            <person name="Patra A.K."/>
            <person name="Ho P.T."/>
            <person name="Jun S."/>
            <person name="Lee S.J."/>
            <person name="Kim Y."/>
            <person name="Won Y.J."/>
        </authorList>
    </citation>
    <scope>NUCLEOTIDE SEQUENCE [LARGE SCALE GENOMIC DNA]</scope>
    <source>
        <strain evidence="8">Wonlab-2016</strain>
    </source>
</reference>
<dbReference type="Pfam" id="PF00884">
    <property type="entry name" value="Sulfatase"/>
    <property type="match status" value="1"/>
</dbReference>
<evidence type="ECO:0000256" key="4">
    <source>
        <dbReference type="ARBA" id="ARBA00022801"/>
    </source>
</evidence>
<dbReference type="InterPro" id="IPR017850">
    <property type="entry name" value="Alkaline_phosphatase_core_sf"/>
</dbReference>
<evidence type="ECO:0000256" key="2">
    <source>
        <dbReference type="ARBA" id="ARBA00008779"/>
    </source>
</evidence>
<dbReference type="AlphaFoldDB" id="A0ABD0JUM5"/>
<dbReference type="GO" id="GO:0008484">
    <property type="term" value="F:sulfuric ester hydrolase activity"/>
    <property type="evidence" value="ECO:0007669"/>
    <property type="project" value="UniProtKB-ARBA"/>
</dbReference>
<dbReference type="PANTHER" id="PTHR10342:SF274">
    <property type="entry name" value="ARYLSULFATASE B"/>
    <property type="match status" value="1"/>
</dbReference>
<dbReference type="Proteomes" id="UP001519460">
    <property type="component" value="Unassembled WGS sequence"/>
</dbReference>
<dbReference type="GO" id="GO:0046872">
    <property type="term" value="F:metal ion binding"/>
    <property type="evidence" value="ECO:0007669"/>
    <property type="project" value="UniProtKB-KW"/>
</dbReference>
<organism evidence="8 9">
    <name type="scientific">Batillaria attramentaria</name>
    <dbReference type="NCBI Taxonomy" id="370345"/>
    <lineage>
        <taxon>Eukaryota</taxon>
        <taxon>Metazoa</taxon>
        <taxon>Spiralia</taxon>
        <taxon>Lophotrochozoa</taxon>
        <taxon>Mollusca</taxon>
        <taxon>Gastropoda</taxon>
        <taxon>Caenogastropoda</taxon>
        <taxon>Sorbeoconcha</taxon>
        <taxon>Cerithioidea</taxon>
        <taxon>Batillariidae</taxon>
        <taxon>Batillaria</taxon>
    </lineage>
</organism>
<accession>A0ABD0JUM5</accession>
<keyword evidence="9" id="KW-1185">Reference proteome</keyword>
<dbReference type="InterPro" id="IPR000917">
    <property type="entry name" value="Sulfatase_N"/>
</dbReference>
<evidence type="ECO:0000256" key="1">
    <source>
        <dbReference type="ARBA" id="ARBA00001913"/>
    </source>
</evidence>
<protein>
    <recommendedName>
        <fullName evidence="7">Sulfatase N-terminal domain-containing protein</fullName>
    </recommendedName>
</protein>
<feature type="domain" description="Sulfatase N-terminal" evidence="7">
    <location>
        <begin position="26"/>
        <end position="353"/>
    </location>
</feature>
<dbReference type="SUPFAM" id="SSF53649">
    <property type="entry name" value="Alkaline phosphatase-like"/>
    <property type="match status" value="1"/>
</dbReference>
<comment type="cofactor">
    <cofactor evidence="1">
        <name>Ca(2+)</name>
        <dbReference type="ChEBI" id="CHEBI:29108"/>
    </cofactor>
</comment>